<name>A0ABR2MY10_9ASPA</name>
<evidence type="ECO:0000313" key="2">
    <source>
        <dbReference type="EMBL" id="KAK8968449.1"/>
    </source>
</evidence>
<dbReference type="Proteomes" id="UP001412067">
    <property type="component" value="Unassembled WGS sequence"/>
</dbReference>
<dbReference type="EMBL" id="JBBWWR010000004">
    <property type="protein sequence ID" value="KAK8968449.1"/>
    <property type="molecule type" value="Genomic_DNA"/>
</dbReference>
<gene>
    <name evidence="2" type="ORF">KSP40_PGU013041</name>
</gene>
<organism evidence="2 3">
    <name type="scientific">Platanthera guangdongensis</name>
    <dbReference type="NCBI Taxonomy" id="2320717"/>
    <lineage>
        <taxon>Eukaryota</taxon>
        <taxon>Viridiplantae</taxon>
        <taxon>Streptophyta</taxon>
        <taxon>Embryophyta</taxon>
        <taxon>Tracheophyta</taxon>
        <taxon>Spermatophyta</taxon>
        <taxon>Magnoliopsida</taxon>
        <taxon>Liliopsida</taxon>
        <taxon>Asparagales</taxon>
        <taxon>Orchidaceae</taxon>
        <taxon>Orchidoideae</taxon>
        <taxon>Orchideae</taxon>
        <taxon>Orchidinae</taxon>
        <taxon>Platanthera</taxon>
    </lineage>
</organism>
<sequence>MEEGEIIAERFARSDLPDMEKKKASGQEGNWRTGGQAQPRRRLGELIAESLRSRSFDELAENFRQGETADRACGLLRF</sequence>
<feature type="compositionally biased region" description="Basic and acidic residues" evidence="1">
    <location>
        <begin position="7"/>
        <end position="25"/>
    </location>
</feature>
<protein>
    <submittedName>
        <fullName evidence="2">Uncharacterized protein</fullName>
    </submittedName>
</protein>
<proteinExistence type="predicted"/>
<evidence type="ECO:0000256" key="1">
    <source>
        <dbReference type="SAM" id="MobiDB-lite"/>
    </source>
</evidence>
<reference evidence="2 3" key="1">
    <citation type="journal article" date="2022" name="Nat. Plants">
        <title>Genomes of leafy and leafless Platanthera orchids illuminate the evolution of mycoheterotrophy.</title>
        <authorList>
            <person name="Li M.H."/>
            <person name="Liu K.W."/>
            <person name="Li Z."/>
            <person name="Lu H.C."/>
            <person name="Ye Q.L."/>
            <person name="Zhang D."/>
            <person name="Wang J.Y."/>
            <person name="Li Y.F."/>
            <person name="Zhong Z.M."/>
            <person name="Liu X."/>
            <person name="Yu X."/>
            <person name="Liu D.K."/>
            <person name="Tu X.D."/>
            <person name="Liu B."/>
            <person name="Hao Y."/>
            <person name="Liao X.Y."/>
            <person name="Jiang Y.T."/>
            <person name="Sun W.H."/>
            <person name="Chen J."/>
            <person name="Chen Y.Q."/>
            <person name="Ai Y."/>
            <person name="Zhai J.W."/>
            <person name="Wu S.S."/>
            <person name="Zhou Z."/>
            <person name="Hsiao Y.Y."/>
            <person name="Wu W.L."/>
            <person name="Chen Y.Y."/>
            <person name="Lin Y.F."/>
            <person name="Hsu J.L."/>
            <person name="Li C.Y."/>
            <person name="Wang Z.W."/>
            <person name="Zhao X."/>
            <person name="Zhong W.Y."/>
            <person name="Ma X.K."/>
            <person name="Ma L."/>
            <person name="Huang J."/>
            <person name="Chen G.Z."/>
            <person name="Huang M.Z."/>
            <person name="Huang L."/>
            <person name="Peng D.H."/>
            <person name="Luo Y.B."/>
            <person name="Zou S.Q."/>
            <person name="Chen S.P."/>
            <person name="Lan S."/>
            <person name="Tsai W.C."/>
            <person name="Van de Peer Y."/>
            <person name="Liu Z.J."/>
        </authorList>
    </citation>
    <scope>NUCLEOTIDE SEQUENCE [LARGE SCALE GENOMIC DNA]</scope>
    <source>
        <strain evidence="2">Lor288</strain>
    </source>
</reference>
<feature type="region of interest" description="Disordered" evidence="1">
    <location>
        <begin position="1"/>
        <end position="42"/>
    </location>
</feature>
<evidence type="ECO:0000313" key="3">
    <source>
        <dbReference type="Proteomes" id="UP001412067"/>
    </source>
</evidence>
<accession>A0ABR2MY10</accession>
<feature type="compositionally biased region" description="Polar residues" evidence="1">
    <location>
        <begin position="27"/>
        <end position="36"/>
    </location>
</feature>
<keyword evidence="3" id="KW-1185">Reference proteome</keyword>
<comment type="caution">
    <text evidence="2">The sequence shown here is derived from an EMBL/GenBank/DDBJ whole genome shotgun (WGS) entry which is preliminary data.</text>
</comment>